<evidence type="ECO:0000313" key="2">
    <source>
        <dbReference type="EMBL" id="PCG71917.1"/>
    </source>
</evidence>
<organism evidence="2">
    <name type="scientific">Heliothis virescens</name>
    <name type="common">Tobacco budworm moth</name>
    <dbReference type="NCBI Taxonomy" id="7102"/>
    <lineage>
        <taxon>Eukaryota</taxon>
        <taxon>Metazoa</taxon>
        <taxon>Ecdysozoa</taxon>
        <taxon>Arthropoda</taxon>
        <taxon>Hexapoda</taxon>
        <taxon>Insecta</taxon>
        <taxon>Pterygota</taxon>
        <taxon>Neoptera</taxon>
        <taxon>Endopterygota</taxon>
        <taxon>Lepidoptera</taxon>
        <taxon>Glossata</taxon>
        <taxon>Ditrysia</taxon>
        <taxon>Noctuoidea</taxon>
        <taxon>Noctuidae</taxon>
        <taxon>Heliothinae</taxon>
        <taxon>Heliothis</taxon>
    </lineage>
</organism>
<name>A0A2A4JIM6_HELVI</name>
<reference evidence="2" key="1">
    <citation type="submission" date="2017-09" db="EMBL/GenBank/DDBJ databases">
        <title>Contemporary evolution of a Lepidopteran species, Heliothis virescens, in response to modern agricultural practices.</title>
        <authorList>
            <person name="Fritz M.L."/>
            <person name="Deyonke A.M."/>
            <person name="Papanicolaou A."/>
            <person name="Micinski S."/>
            <person name="Westbrook J."/>
            <person name="Gould F."/>
        </authorList>
    </citation>
    <scope>NUCLEOTIDE SEQUENCE [LARGE SCALE GENOMIC DNA]</scope>
    <source>
        <strain evidence="2">HvINT-</strain>
        <tissue evidence="2">Whole body</tissue>
    </source>
</reference>
<dbReference type="EMBL" id="NWSH01001267">
    <property type="protein sequence ID" value="PCG71917.1"/>
    <property type="molecule type" value="Genomic_DNA"/>
</dbReference>
<sequence>MDSDRDYLEIYVLALVLVTVTINLVLDTLFVIGGHKRNVKLLQIYYIYHIVLWVLSLISLIVMGFIMMKGMHGRMMLQMNFFNMFLSCVLQSYFLLLLRSQIMKLRANIDFQYLNAESGPECTMKYGTAIYALEGAQRVYNV</sequence>
<keyword evidence="1" id="KW-0812">Transmembrane</keyword>
<feature type="transmembrane region" description="Helical" evidence="1">
    <location>
        <begin position="45"/>
        <end position="68"/>
    </location>
</feature>
<proteinExistence type="predicted"/>
<keyword evidence="1" id="KW-1133">Transmembrane helix</keyword>
<comment type="caution">
    <text evidence="2">The sequence shown here is derived from an EMBL/GenBank/DDBJ whole genome shotgun (WGS) entry which is preliminary data.</text>
</comment>
<evidence type="ECO:0000256" key="1">
    <source>
        <dbReference type="SAM" id="Phobius"/>
    </source>
</evidence>
<protein>
    <submittedName>
        <fullName evidence="2">Uncharacterized protein</fullName>
    </submittedName>
</protein>
<feature type="transmembrane region" description="Helical" evidence="1">
    <location>
        <begin position="80"/>
        <end position="98"/>
    </location>
</feature>
<feature type="transmembrane region" description="Helical" evidence="1">
    <location>
        <begin position="12"/>
        <end position="33"/>
    </location>
</feature>
<dbReference type="AlphaFoldDB" id="A0A2A4JIM6"/>
<accession>A0A2A4JIM6</accession>
<keyword evidence="1" id="KW-0472">Membrane</keyword>
<gene>
    <name evidence="2" type="ORF">B5V51_1340</name>
</gene>